<gene>
    <name evidence="3" type="ORF">CLV49_2197</name>
</gene>
<evidence type="ECO:0000256" key="1">
    <source>
        <dbReference type="SAM" id="Phobius"/>
    </source>
</evidence>
<keyword evidence="1" id="KW-0812">Transmembrane</keyword>
<accession>A0A2P8GX84</accession>
<feature type="transmembrane region" description="Helical" evidence="1">
    <location>
        <begin position="69"/>
        <end position="97"/>
    </location>
</feature>
<feature type="domain" description="DUF2510" evidence="2">
    <location>
        <begin position="25"/>
        <end position="55"/>
    </location>
</feature>
<sequence length="120" mass="13050">MVDVSMRAAVRAKTGAIMNPMSAPPNWYPDPSSDGLVRWWDGGRWTEHTQQARPVVHTAPRPNGNSYAAAWWIGGIAFALLVLAGAVLLFTIVTAIVPLGSDFFETWQGVYCGETQQCDG</sequence>
<dbReference type="Proteomes" id="UP000241203">
    <property type="component" value="Unassembled WGS sequence"/>
</dbReference>
<evidence type="ECO:0000313" key="4">
    <source>
        <dbReference type="Proteomes" id="UP000241203"/>
    </source>
</evidence>
<keyword evidence="1" id="KW-0472">Membrane</keyword>
<dbReference type="InterPro" id="IPR018929">
    <property type="entry name" value="DUF2510"/>
</dbReference>
<comment type="caution">
    <text evidence="3">The sequence shown here is derived from an EMBL/GenBank/DDBJ whole genome shotgun (WGS) entry which is preliminary data.</text>
</comment>
<evidence type="ECO:0000313" key="3">
    <source>
        <dbReference type="EMBL" id="PSL38572.1"/>
    </source>
</evidence>
<proteinExistence type="predicted"/>
<dbReference type="Pfam" id="PF10708">
    <property type="entry name" value="DUF2510"/>
    <property type="match status" value="1"/>
</dbReference>
<keyword evidence="1" id="KW-1133">Transmembrane helix</keyword>
<dbReference type="AlphaFoldDB" id="A0A2P8GX84"/>
<reference evidence="3 4" key="1">
    <citation type="submission" date="2018-03" db="EMBL/GenBank/DDBJ databases">
        <title>Genomic Encyclopedia of Archaeal and Bacterial Type Strains, Phase II (KMG-II): from individual species to whole genera.</title>
        <authorList>
            <person name="Goeker M."/>
        </authorList>
    </citation>
    <scope>NUCLEOTIDE SEQUENCE [LARGE SCALE GENOMIC DNA]</scope>
    <source>
        <strain evidence="3 4">DSM 21548</strain>
    </source>
</reference>
<name>A0A2P8GX84_9MICO</name>
<organism evidence="3 4">
    <name type="scientific">Labedella gwakjiensis</name>
    <dbReference type="NCBI Taxonomy" id="390269"/>
    <lineage>
        <taxon>Bacteria</taxon>
        <taxon>Bacillati</taxon>
        <taxon>Actinomycetota</taxon>
        <taxon>Actinomycetes</taxon>
        <taxon>Micrococcales</taxon>
        <taxon>Microbacteriaceae</taxon>
        <taxon>Labedella</taxon>
    </lineage>
</organism>
<dbReference type="EMBL" id="PYAU01000001">
    <property type="protein sequence ID" value="PSL38572.1"/>
    <property type="molecule type" value="Genomic_DNA"/>
</dbReference>
<evidence type="ECO:0000259" key="2">
    <source>
        <dbReference type="Pfam" id="PF10708"/>
    </source>
</evidence>
<protein>
    <submittedName>
        <fullName evidence="3">Uncharacterized protein DUF2510</fullName>
    </submittedName>
</protein>